<reference evidence="10 11" key="1">
    <citation type="submission" date="2019-12" db="EMBL/GenBank/DDBJ databases">
        <authorList>
            <person name="Li M."/>
        </authorList>
    </citation>
    <scope>NUCLEOTIDE SEQUENCE [LARGE SCALE GENOMIC DNA]</scope>
    <source>
        <strain evidence="10 11">GBMRC 2046</strain>
    </source>
</reference>
<dbReference type="InterPro" id="IPR029063">
    <property type="entry name" value="SAM-dependent_MTases_sf"/>
</dbReference>
<dbReference type="GO" id="GO:0003886">
    <property type="term" value="F:DNA (cytosine-5-)-methyltransferase activity"/>
    <property type="evidence" value="ECO:0007669"/>
    <property type="project" value="UniProtKB-EC"/>
</dbReference>
<proteinExistence type="inferred from homology"/>
<keyword evidence="5" id="KW-0680">Restriction system</keyword>
<evidence type="ECO:0000256" key="6">
    <source>
        <dbReference type="ARBA" id="ARBA00047422"/>
    </source>
</evidence>
<comment type="catalytic activity">
    <reaction evidence="6">
        <text>a 2'-deoxycytidine in DNA + S-adenosyl-L-methionine = a 5-methyl-2'-deoxycytidine in DNA + S-adenosyl-L-homocysteine + H(+)</text>
        <dbReference type="Rhea" id="RHEA:13681"/>
        <dbReference type="Rhea" id="RHEA-COMP:11369"/>
        <dbReference type="Rhea" id="RHEA-COMP:11370"/>
        <dbReference type="ChEBI" id="CHEBI:15378"/>
        <dbReference type="ChEBI" id="CHEBI:57856"/>
        <dbReference type="ChEBI" id="CHEBI:59789"/>
        <dbReference type="ChEBI" id="CHEBI:85452"/>
        <dbReference type="ChEBI" id="CHEBI:85454"/>
        <dbReference type="EC" id="2.1.1.37"/>
    </reaction>
</comment>
<dbReference type="NCBIfam" id="TIGR00675">
    <property type="entry name" value="dcm"/>
    <property type="match status" value="1"/>
</dbReference>
<dbReference type="Pfam" id="PF00145">
    <property type="entry name" value="DNA_methylase"/>
    <property type="match status" value="1"/>
</dbReference>
<dbReference type="GO" id="GO:0009307">
    <property type="term" value="P:DNA restriction-modification system"/>
    <property type="evidence" value="ECO:0007669"/>
    <property type="project" value="UniProtKB-KW"/>
</dbReference>
<feature type="region of interest" description="Disordered" evidence="9">
    <location>
        <begin position="352"/>
        <end position="371"/>
    </location>
</feature>
<evidence type="ECO:0000256" key="2">
    <source>
        <dbReference type="ARBA" id="ARBA00022603"/>
    </source>
</evidence>
<protein>
    <recommendedName>
        <fullName evidence="1">DNA (cytosine-5-)-methyltransferase</fullName>
        <ecNumber evidence="1">2.1.1.37</ecNumber>
    </recommendedName>
</protein>
<keyword evidence="3 7" id="KW-0808">Transferase</keyword>
<dbReference type="AlphaFoldDB" id="A0A7X3S9C1"/>
<evidence type="ECO:0000256" key="9">
    <source>
        <dbReference type="SAM" id="MobiDB-lite"/>
    </source>
</evidence>
<evidence type="ECO:0000256" key="1">
    <source>
        <dbReference type="ARBA" id="ARBA00011975"/>
    </source>
</evidence>
<dbReference type="SUPFAM" id="SSF53335">
    <property type="entry name" value="S-adenosyl-L-methionine-dependent methyltransferases"/>
    <property type="match status" value="1"/>
</dbReference>
<evidence type="ECO:0000256" key="3">
    <source>
        <dbReference type="ARBA" id="ARBA00022679"/>
    </source>
</evidence>
<sequence length="371" mass="41063">MPIPSKKKTVTINKRNGAATLILSLFSGCGGLDLGFEMAGYKTALAFDIRPHSISSWNRNRPQNPCGHVADITQLSLEALDRAFGSKFAPFGVIGGPPCQSFTKANHFRSDADPRSKLVNSFFTLALQLHNTRRPLDFIVMENVRELARAQEGLLLKSEIKRLEEANFSVNTFELNAKDFGVPQNRHRLFLVALNSQLIGSKRFRLPTSTITHKTVRDALFDLPEPVYFSKSSTTENKPYHPNHWCMTPKSRRFFDGSLKAGACSSRSFKTLAWDQPSKAVSYGHREVHVHPSGKRRLSVFEAMRLQGFPDKFVLNGTLSAQVDQVSEAVPPPLAEAVARAVKDAIHTNFTDQSAPKAAENSSKVESAVAV</sequence>
<feature type="active site" evidence="7">
    <location>
        <position position="99"/>
    </location>
</feature>
<comment type="caution">
    <text evidence="10">The sequence shown here is derived from an EMBL/GenBank/DDBJ whole genome shotgun (WGS) entry which is preliminary data.</text>
</comment>
<keyword evidence="2 7" id="KW-0489">Methyltransferase</keyword>
<name>A0A7X3S9C1_9HYPH</name>
<dbReference type="Gene3D" id="3.40.50.150">
    <property type="entry name" value="Vaccinia Virus protein VP39"/>
    <property type="match status" value="1"/>
</dbReference>
<evidence type="ECO:0000256" key="8">
    <source>
        <dbReference type="RuleBase" id="RU000416"/>
    </source>
</evidence>
<dbReference type="PROSITE" id="PS51679">
    <property type="entry name" value="SAM_MT_C5"/>
    <property type="match status" value="1"/>
</dbReference>
<keyword evidence="11" id="KW-1185">Reference proteome</keyword>
<dbReference type="GO" id="GO:0044027">
    <property type="term" value="P:negative regulation of gene expression via chromosomal CpG island methylation"/>
    <property type="evidence" value="ECO:0007669"/>
    <property type="project" value="TreeGrafter"/>
</dbReference>
<dbReference type="EMBL" id="WUMV01000008">
    <property type="protein sequence ID" value="MXN66707.1"/>
    <property type="molecule type" value="Genomic_DNA"/>
</dbReference>
<comment type="similarity">
    <text evidence="7 8">Belongs to the class I-like SAM-binding methyltransferase superfamily. C5-methyltransferase family.</text>
</comment>
<evidence type="ECO:0000256" key="4">
    <source>
        <dbReference type="ARBA" id="ARBA00022691"/>
    </source>
</evidence>
<dbReference type="InterPro" id="IPR050390">
    <property type="entry name" value="C5-Methyltransferase"/>
</dbReference>
<dbReference type="InterPro" id="IPR001525">
    <property type="entry name" value="C5_MeTfrase"/>
</dbReference>
<keyword evidence="4 7" id="KW-0949">S-adenosyl-L-methionine</keyword>
<dbReference type="Gene3D" id="3.90.120.10">
    <property type="entry name" value="DNA Methylase, subunit A, domain 2"/>
    <property type="match status" value="1"/>
</dbReference>
<organism evidence="10 11">
    <name type="scientific">Stappia sediminis</name>
    <dbReference type="NCBI Taxonomy" id="2692190"/>
    <lineage>
        <taxon>Bacteria</taxon>
        <taxon>Pseudomonadati</taxon>
        <taxon>Pseudomonadota</taxon>
        <taxon>Alphaproteobacteria</taxon>
        <taxon>Hyphomicrobiales</taxon>
        <taxon>Stappiaceae</taxon>
        <taxon>Stappia</taxon>
    </lineage>
</organism>
<accession>A0A7X3S9C1</accession>
<evidence type="ECO:0000256" key="7">
    <source>
        <dbReference type="PROSITE-ProRule" id="PRU01016"/>
    </source>
</evidence>
<dbReference type="PANTHER" id="PTHR10629:SF52">
    <property type="entry name" value="DNA (CYTOSINE-5)-METHYLTRANSFERASE 1"/>
    <property type="match status" value="1"/>
</dbReference>
<dbReference type="PROSITE" id="PS51257">
    <property type="entry name" value="PROKAR_LIPOPROTEIN"/>
    <property type="match status" value="1"/>
</dbReference>
<feature type="compositionally biased region" description="Polar residues" evidence="9">
    <location>
        <begin position="352"/>
        <end position="365"/>
    </location>
</feature>
<dbReference type="GO" id="GO:0032259">
    <property type="term" value="P:methylation"/>
    <property type="evidence" value="ECO:0007669"/>
    <property type="project" value="UniProtKB-KW"/>
</dbReference>
<dbReference type="GO" id="GO:0003677">
    <property type="term" value="F:DNA binding"/>
    <property type="evidence" value="ECO:0007669"/>
    <property type="project" value="TreeGrafter"/>
</dbReference>
<evidence type="ECO:0000313" key="10">
    <source>
        <dbReference type="EMBL" id="MXN66707.1"/>
    </source>
</evidence>
<gene>
    <name evidence="10" type="primary">dcm</name>
    <name evidence="10" type="ORF">GR183_17470</name>
</gene>
<dbReference type="Proteomes" id="UP000433101">
    <property type="component" value="Unassembled WGS sequence"/>
</dbReference>
<dbReference type="PRINTS" id="PR00105">
    <property type="entry name" value="C5METTRFRASE"/>
</dbReference>
<evidence type="ECO:0000256" key="5">
    <source>
        <dbReference type="ARBA" id="ARBA00022747"/>
    </source>
</evidence>
<dbReference type="EC" id="2.1.1.37" evidence="1"/>
<dbReference type="PANTHER" id="PTHR10629">
    <property type="entry name" value="CYTOSINE-SPECIFIC METHYLTRANSFERASE"/>
    <property type="match status" value="1"/>
</dbReference>
<evidence type="ECO:0000313" key="11">
    <source>
        <dbReference type="Proteomes" id="UP000433101"/>
    </source>
</evidence>